<evidence type="ECO:0000256" key="1">
    <source>
        <dbReference type="ARBA" id="ARBA00004811"/>
    </source>
</evidence>
<feature type="active site" description="Proton acceptor" evidence="7">
    <location>
        <position position="302"/>
    </location>
</feature>
<sequence length="422" mass="46846">MKVTVTPSACSGSVKIPPSKSMSHRAILCACLAPGVSHIDNIAYSVDVQTTIEGMRALGAEIECYEHSLKINGIKDFNHLNASVINCNESGSTLRFFIPLFAATGQRVSFTGKNRLLKRPQKIYEDLFKAQGCFYEQDEHSITIEGALKPGNYTLPGNVSSQFISGLLFILPLLEDDSRIHIENTFESKSYVLLTMQMLEEFGVKVSFEDENTLYIKGNQHYHAHDTAVEGDFSQFAFFAVMAAINHDLDILGVRHDSLQGDKQILEIIKDFGITVKEIEGGYHVCKGEPHAHDIDLHNCPDLGPIVCTLAMASQGCTKIYNAGRLRIKESDRILAMETELRKFGCDISSSEDEIIINGGMTQTPDALSGWKDHRIVMALTVAAAIADHEVVIDEAEYIEKSYPAFFNDCRKVMIKVSEFHD</sequence>
<feature type="binding site" evidence="7">
    <location>
        <position position="161"/>
    </location>
    <ligand>
        <name>3-phosphoshikimate</name>
        <dbReference type="ChEBI" id="CHEBI:145989"/>
    </ligand>
</feature>
<comment type="caution">
    <text evidence="9">The sequence shown here is derived from an EMBL/GenBank/DDBJ whole genome shotgun (WGS) entry which is preliminary data.</text>
</comment>
<name>A0A318KTL4_9FIRM</name>
<dbReference type="Gene3D" id="3.65.10.10">
    <property type="entry name" value="Enolpyruvate transferase domain"/>
    <property type="match status" value="2"/>
</dbReference>
<dbReference type="Proteomes" id="UP000247612">
    <property type="component" value="Unassembled WGS sequence"/>
</dbReference>
<dbReference type="InterPro" id="IPR006264">
    <property type="entry name" value="EPSP_synthase"/>
</dbReference>
<dbReference type="STRING" id="1034346.GCA_000313565_02475"/>
<dbReference type="UniPathway" id="UPA00053">
    <property type="reaction ID" value="UER00089"/>
</dbReference>
<evidence type="ECO:0000256" key="2">
    <source>
        <dbReference type="ARBA" id="ARBA00009948"/>
    </source>
</evidence>
<dbReference type="CDD" id="cd01556">
    <property type="entry name" value="EPSP_synthase"/>
    <property type="match status" value="1"/>
</dbReference>
<evidence type="ECO:0000313" key="10">
    <source>
        <dbReference type="Proteomes" id="UP000247612"/>
    </source>
</evidence>
<keyword evidence="4 7" id="KW-0808">Transferase</keyword>
<evidence type="ECO:0000313" key="9">
    <source>
        <dbReference type="EMBL" id="PXX80969.1"/>
    </source>
</evidence>
<feature type="binding site" evidence="7">
    <location>
        <position position="119"/>
    </location>
    <ligand>
        <name>phosphoenolpyruvate</name>
        <dbReference type="ChEBI" id="CHEBI:58702"/>
    </ligand>
</feature>
<feature type="binding site" evidence="7">
    <location>
        <position position="160"/>
    </location>
    <ligand>
        <name>3-phosphoshikimate</name>
        <dbReference type="ChEBI" id="CHEBI:145989"/>
    </ligand>
</feature>
<feature type="binding site" evidence="7">
    <location>
        <position position="333"/>
    </location>
    <ligand>
        <name>phosphoenolpyruvate</name>
        <dbReference type="ChEBI" id="CHEBI:58702"/>
    </ligand>
</feature>
<feature type="binding site" evidence="7">
    <location>
        <position position="25"/>
    </location>
    <ligand>
        <name>3-phosphoshikimate</name>
        <dbReference type="ChEBI" id="CHEBI:145989"/>
    </ligand>
</feature>
<dbReference type="GO" id="GO:0003866">
    <property type="term" value="F:3-phosphoshikimate 1-carboxyvinyltransferase activity"/>
    <property type="evidence" value="ECO:0007669"/>
    <property type="project" value="UniProtKB-UniRule"/>
</dbReference>
<dbReference type="InterPro" id="IPR001986">
    <property type="entry name" value="Enolpyruvate_Tfrase_dom"/>
</dbReference>
<dbReference type="NCBIfam" id="TIGR01356">
    <property type="entry name" value="aroA"/>
    <property type="match status" value="1"/>
</dbReference>
<dbReference type="Pfam" id="PF00275">
    <property type="entry name" value="EPSP_synthase"/>
    <property type="match status" value="1"/>
</dbReference>
<dbReference type="GO" id="GO:0009073">
    <property type="term" value="P:aromatic amino acid family biosynthetic process"/>
    <property type="evidence" value="ECO:0007669"/>
    <property type="project" value="UniProtKB-KW"/>
</dbReference>
<dbReference type="InterPro" id="IPR036968">
    <property type="entry name" value="Enolpyruvate_Tfrase_sf"/>
</dbReference>
<comment type="similarity">
    <text evidence="2 7">Belongs to the EPSP synthase family.</text>
</comment>
<dbReference type="OrthoDB" id="9809920at2"/>
<evidence type="ECO:0000256" key="3">
    <source>
        <dbReference type="ARBA" id="ARBA00022605"/>
    </source>
</evidence>
<keyword evidence="10" id="KW-1185">Reference proteome</keyword>
<feature type="binding site" evidence="7">
    <location>
        <position position="21"/>
    </location>
    <ligand>
        <name>3-phosphoshikimate</name>
        <dbReference type="ChEBI" id="CHEBI:145989"/>
    </ligand>
</feature>
<evidence type="ECO:0000256" key="7">
    <source>
        <dbReference type="HAMAP-Rule" id="MF_00210"/>
    </source>
</evidence>
<feature type="domain" description="Enolpyruvate transferase" evidence="8">
    <location>
        <begin position="7"/>
        <end position="408"/>
    </location>
</feature>
<proteinExistence type="inferred from homology"/>
<keyword evidence="3 7" id="KW-0028">Amino-acid biosynthesis</keyword>
<feature type="binding site" evidence="7">
    <location>
        <position position="20"/>
    </location>
    <ligand>
        <name>3-phosphoshikimate</name>
        <dbReference type="ChEBI" id="CHEBI:145989"/>
    </ligand>
</feature>
<dbReference type="InterPro" id="IPR023193">
    <property type="entry name" value="EPSP_synthase_CS"/>
</dbReference>
<dbReference type="PANTHER" id="PTHR21090:SF5">
    <property type="entry name" value="PENTAFUNCTIONAL AROM POLYPEPTIDE"/>
    <property type="match status" value="1"/>
</dbReference>
<dbReference type="GO" id="GO:0009423">
    <property type="term" value="P:chorismate biosynthetic process"/>
    <property type="evidence" value="ECO:0007669"/>
    <property type="project" value="UniProtKB-UniRule"/>
</dbReference>
<keyword evidence="7" id="KW-0963">Cytoplasm</keyword>
<feature type="binding site" evidence="7">
    <location>
        <position position="188"/>
    </location>
    <ligand>
        <name>3-phosphoshikimate</name>
        <dbReference type="ChEBI" id="CHEBI:145989"/>
    </ligand>
</feature>
<evidence type="ECO:0000256" key="6">
    <source>
        <dbReference type="ARBA" id="ARBA00044633"/>
    </source>
</evidence>
<feature type="binding site" evidence="7">
    <location>
        <position position="375"/>
    </location>
    <ligand>
        <name>phosphoenolpyruvate</name>
        <dbReference type="ChEBI" id="CHEBI:58702"/>
    </ligand>
</feature>
<comment type="pathway">
    <text evidence="1 7">Metabolic intermediate biosynthesis; chorismate biosynthesis; chorismate from D-erythrose 4-phosphate and phosphoenolpyruvate: step 6/7.</text>
</comment>
<dbReference type="EMBL" id="QJKH01000002">
    <property type="protein sequence ID" value="PXX80969.1"/>
    <property type="molecule type" value="Genomic_DNA"/>
</dbReference>
<feature type="binding site" evidence="7">
    <location>
        <position position="401"/>
    </location>
    <ligand>
        <name>phosphoenolpyruvate</name>
        <dbReference type="ChEBI" id="CHEBI:58702"/>
    </ligand>
</feature>
<organism evidence="9 10">
    <name type="scientific">Dielma fastidiosa</name>
    <dbReference type="NCBI Taxonomy" id="1034346"/>
    <lineage>
        <taxon>Bacteria</taxon>
        <taxon>Bacillati</taxon>
        <taxon>Bacillota</taxon>
        <taxon>Erysipelotrichia</taxon>
        <taxon>Erysipelotrichales</taxon>
        <taxon>Erysipelotrichaceae</taxon>
        <taxon>Dielma</taxon>
    </lineage>
</organism>
<comment type="subunit">
    <text evidence="7">Monomer.</text>
</comment>
<dbReference type="PANTHER" id="PTHR21090">
    <property type="entry name" value="AROM/DEHYDROQUINATE SYNTHASE"/>
    <property type="match status" value="1"/>
</dbReference>
<feature type="binding site" evidence="7">
    <location>
        <position position="162"/>
    </location>
    <ligand>
        <name>phosphoenolpyruvate</name>
        <dbReference type="ChEBI" id="CHEBI:58702"/>
    </ligand>
</feature>
<gene>
    <name evidence="7" type="primary">aroA</name>
    <name evidence="9" type="ORF">DES51_10287</name>
</gene>
<evidence type="ECO:0000256" key="5">
    <source>
        <dbReference type="ARBA" id="ARBA00023141"/>
    </source>
</evidence>
<dbReference type="AlphaFoldDB" id="A0A318KTL4"/>
<dbReference type="EC" id="2.5.1.19" evidence="7"/>
<keyword evidence="5 7" id="KW-0057">Aromatic amino acid biosynthesis</keyword>
<dbReference type="PROSITE" id="PS00885">
    <property type="entry name" value="EPSP_SYNTHASE_2"/>
    <property type="match status" value="1"/>
</dbReference>
<dbReference type="GO" id="GO:0005737">
    <property type="term" value="C:cytoplasm"/>
    <property type="evidence" value="ECO:0007669"/>
    <property type="project" value="UniProtKB-SubCell"/>
</dbReference>
<dbReference type="SUPFAM" id="SSF55205">
    <property type="entry name" value="EPT/RTPC-like"/>
    <property type="match status" value="1"/>
</dbReference>
<comment type="function">
    <text evidence="7">Catalyzes the transfer of the enolpyruvyl moiety of phosphoenolpyruvate (PEP) to the 5-hydroxyl of shikimate-3-phosphate (S3P) to produce enolpyruvyl shikimate-3-phosphate and inorganic phosphate.</text>
</comment>
<feature type="binding site" evidence="7">
    <location>
        <position position="302"/>
    </location>
    <ligand>
        <name>3-phosphoshikimate</name>
        <dbReference type="ChEBI" id="CHEBI:145989"/>
    </ligand>
</feature>
<comment type="subcellular location">
    <subcellularLocation>
        <location evidence="7">Cytoplasm</location>
    </subcellularLocation>
</comment>
<protein>
    <recommendedName>
        <fullName evidence="7">3-phosphoshikimate 1-carboxyvinyltransferase</fullName>
        <ecNumber evidence="7">2.5.1.19</ecNumber>
    </recommendedName>
    <alternativeName>
        <fullName evidence="7">5-enolpyruvylshikimate-3-phosphate synthase</fullName>
        <shortName evidence="7">EPSP synthase</shortName>
        <shortName evidence="7">EPSPS</shortName>
    </alternativeName>
</protein>
<comment type="caution">
    <text evidence="7">Lacks conserved residue(s) required for the propagation of feature annotation.</text>
</comment>
<evidence type="ECO:0000256" key="4">
    <source>
        <dbReference type="ARBA" id="ARBA00022679"/>
    </source>
</evidence>
<accession>A0A318KTL4</accession>
<dbReference type="GO" id="GO:0008652">
    <property type="term" value="P:amino acid biosynthetic process"/>
    <property type="evidence" value="ECO:0007669"/>
    <property type="project" value="UniProtKB-KW"/>
</dbReference>
<feature type="binding site" evidence="7">
    <location>
        <position position="162"/>
    </location>
    <ligand>
        <name>3-phosphoshikimate</name>
        <dbReference type="ChEBI" id="CHEBI:145989"/>
    </ligand>
</feature>
<dbReference type="InterPro" id="IPR013792">
    <property type="entry name" value="RNA3'P_cycl/enolpyr_Trfase_a/b"/>
</dbReference>
<dbReference type="RefSeq" id="WP_022938762.1">
    <property type="nucleotide sequence ID" value="NZ_CABKRQ010000006.1"/>
</dbReference>
<comment type="catalytic activity">
    <reaction evidence="6">
        <text>3-phosphoshikimate + phosphoenolpyruvate = 5-O-(1-carboxyvinyl)-3-phosphoshikimate + phosphate</text>
        <dbReference type="Rhea" id="RHEA:21256"/>
        <dbReference type="ChEBI" id="CHEBI:43474"/>
        <dbReference type="ChEBI" id="CHEBI:57701"/>
        <dbReference type="ChEBI" id="CHEBI:58702"/>
        <dbReference type="ChEBI" id="CHEBI:145989"/>
        <dbReference type="EC" id="2.5.1.19"/>
    </reaction>
    <physiologicalReaction direction="left-to-right" evidence="6">
        <dbReference type="Rhea" id="RHEA:21257"/>
    </physiologicalReaction>
</comment>
<reference evidence="9 10" key="1">
    <citation type="submission" date="2018-05" db="EMBL/GenBank/DDBJ databases">
        <title>Genomic Encyclopedia of Type Strains, Phase IV (KMG-IV): sequencing the most valuable type-strain genomes for metagenomic binning, comparative biology and taxonomic classification.</title>
        <authorList>
            <person name="Goeker M."/>
        </authorList>
    </citation>
    <scope>NUCLEOTIDE SEQUENCE [LARGE SCALE GENOMIC DNA]</scope>
    <source>
        <strain evidence="9 10">JC118</strain>
    </source>
</reference>
<feature type="binding site" evidence="7">
    <location>
        <position position="329"/>
    </location>
    <ligand>
        <name>3-phosphoshikimate</name>
        <dbReference type="ChEBI" id="CHEBI:145989"/>
    </ligand>
</feature>
<evidence type="ECO:0000259" key="8">
    <source>
        <dbReference type="Pfam" id="PF00275"/>
    </source>
</evidence>
<dbReference type="HAMAP" id="MF_00210">
    <property type="entry name" value="EPSP_synth"/>
    <property type="match status" value="1"/>
</dbReference>
<feature type="binding site" evidence="7">
    <location>
        <position position="91"/>
    </location>
    <ligand>
        <name>phosphoenolpyruvate</name>
        <dbReference type="ChEBI" id="CHEBI:58702"/>
    </ligand>
</feature>
<feature type="binding site" evidence="7">
    <location>
        <position position="20"/>
    </location>
    <ligand>
        <name>phosphoenolpyruvate</name>
        <dbReference type="ChEBI" id="CHEBI:58702"/>
    </ligand>
</feature>
<dbReference type="PIRSF" id="PIRSF000505">
    <property type="entry name" value="EPSPS"/>
    <property type="match status" value="1"/>
</dbReference>